<dbReference type="eggNOG" id="COG3467">
    <property type="taxonomic scope" value="Bacteria"/>
</dbReference>
<dbReference type="Proteomes" id="UP000011124">
    <property type="component" value="Chromosome"/>
</dbReference>
<dbReference type="RefSeq" id="WP_006193675.1">
    <property type="nucleotide sequence ID" value="NC_015437.1"/>
</dbReference>
<dbReference type="EMBL" id="CP002637">
    <property type="protein sequence ID" value="AEB99345.1"/>
    <property type="molecule type" value="Genomic_DNA"/>
</dbReference>
<evidence type="ECO:0000313" key="4">
    <source>
        <dbReference type="Proteomes" id="UP000011124"/>
    </source>
</evidence>
<reference evidence="1 4" key="2">
    <citation type="submission" date="2011-04" db="EMBL/GenBank/DDBJ databases">
        <title>The complete genome of Selenomonas sputigena DSM 20758.</title>
        <authorList>
            <consortium name="US DOE Joint Genome Institute (JGI-PGF)"/>
            <person name="Lucas S."/>
            <person name="Copeland A."/>
            <person name="Lapidus A."/>
            <person name="Bruce D."/>
            <person name="Goodwin L."/>
            <person name="Pitluck S."/>
            <person name="Peters L."/>
            <person name="Kyrpides N."/>
            <person name="Mavromatis K."/>
            <person name="Ivanova N."/>
            <person name="Ovchinnikova G."/>
            <person name="Teshima H."/>
            <person name="Detter J.C."/>
            <person name="Tapia R."/>
            <person name="Han C."/>
            <person name="Land M."/>
            <person name="Hauser L."/>
            <person name="Markowitz V."/>
            <person name="Cheng J.-F."/>
            <person name="Hugenholtz P."/>
            <person name="Woyke T."/>
            <person name="Wu D."/>
            <person name="Gronow S."/>
            <person name="Wellnitz S."/>
            <person name="Schneider S."/>
            <person name="Klenk H.-P."/>
            <person name="Eisen J.A."/>
        </authorList>
    </citation>
    <scope>NUCLEOTIDE SEQUENCE [LARGE SCALE GENOMIC DNA]</scope>
    <source>
        <strain evidence="1">ATCC 35185</strain>
        <strain evidence="4">ATCC 35185 / DSM 20758 / VPI D19B-28</strain>
    </source>
</reference>
<protein>
    <submittedName>
        <fullName evidence="2">Pyridoxamine 5'-phosphate oxidase family protein</fullName>
    </submittedName>
    <submittedName>
        <fullName evidence="1">Pyridoxamine 5'-phosphate oxidase-related FMN-binding protein</fullName>
    </submittedName>
</protein>
<evidence type="ECO:0000313" key="1">
    <source>
        <dbReference type="EMBL" id="AEB99345.1"/>
    </source>
</evidence>
<dbReference type="EMBL" id="ACKP02000049">
    <property type="protein sequence ID" value="EEX76499.1"/>
    <property type="molecule type" value="Genomic_DNA"/>
</dbReference>
<dbReference type="AlphaFoldDB" id="C9LXW6"/>
<name>C9LXW6_SELS3</name>
<accession>C9LXW6</accession>
<dbReference type="InterPro" id="IPR024747">
    <property type="entry name" value="Pyridox_Oxase-rel"/>
</dbReference>
<sequence>MNYEAAAEFWVEKDKDAVKMPPDELRKELDTFLKDEKVCTLAVADGDFVRCTPLTYTYREGRFYIFSEGGLKFRALAKNKNVALEVHAEYHGPGSAKSVQVTGEALVIGADDESFVARADAAGMNGASLKKMGLILIVVTARKLEYLNSELRKRGYCPRQCLDLSDASLA</sequence>
<keyword evidence="4" id="KW-1185">Reference proteome</keyword>
<dbReference type="Proteomes" id="UP000003505">
    <property type="component" value="Unassembled WGS sequence"/>
</dbReference>
<gene>
    <name evidence="1" type="ordered locus">Selsp_0373</name>
    <name evidence="2" type="ORF">SELSPUOL_02325</name>
</gene>
<dbReference type="SUPFAM" id="SSF50475">
    <property type="entry name" value="FMN-binding split barrel"/>
    <property type="match status" value="1"/>
</dbReference>
<dbReference type="KEGG" id="ssg:Selsp_0373"/>
<dbReference type="Gene3D" id="2.30.110.10">
    <property type="entry name" value="Electron Transport, Fmn-binding Protein, Chain A"/>
    <property type="match status" value="1"/>
</dbReference>
<reference evidence="2 3" key="1">
    <citation type="submission" date="2009-09" db="EMBL/GenBank/DDBJ databases">
        <authorList>
            <person name="Weinstock G."/>
            <person name="Sodergren E."/>
            <person name="Clifton S."/>
            <person name="Fulton L."/>
            <person name="Fulton B."/>
            <person name="Courtney L."/>
            <person name="Fronick C."/>
            <person name="Harrison M."/>
            <person name="Strong C."/>
            <person name="Farmer C."/>
            <person name="Delahaunty K."/>
            <person name="Markovic C."/>
            <person name="Hall O."/>
            <person name="Minx P."/>
            <person name="Tomlinson C."/>
            <person name="Mitreva M."/>
            <person name="Nelson J."/>
            <person name="Hou S."/>
            <person name="Wollam A."/>
            <person name="Pepin K.H."/>
            <person name="Johnson M."/>
            <person name="Bhonagiri V."/>
            <person name="Nash W.E."/>
            <person name="Warren W."/>
            <person name="Chinwalla A."/>
            <person name="Mardis E.R."/>
            <person name="Wilson R.K."/>
        </authorList>
    </citation>
    <scope>NUCLEOTIDE SEQUENCE [LARGE SCALE GENOMIC DNA]</scope>
    <source>
        <strain evidence="2">ATCC 35185</strain>
        <strain evidence="3">ATCC 35185 / DSM 20758 / VPI D19B-28</strain>
    </source>
</reference>
<dbReference type="InterPro" id="IPR012349">
    <property type="entry name" value="Split_barrel_FMN-bd"/>
</dbReference>
<proteinExistence type="predicted"/>
<evidence type="ECO:0000313" key="3">
    <source>
        <dbReference type="Proteomes" id="UP000003505"/>
    </source>
</evidence>
<organism evidence="2 3">
    <name type="scientific">Selenomonas sputigena (strain ATCC 35185 / DSM 20758 / CCUG 44933 / VPI D19B-28)</name>
    <dbReference type="NCBI Taxonomy" id="546271"/>
    <lineage>
        <taxon>Bacteria</taxon>
        <taxon>Bacillati</taxon>
        <taxon>Bacillota</taxon>
        <taxon>Negativicutes</taxon>
        <taxon>Selenomonadales</taxon>
        <taxon>Selenomonadaceae</taxon>
        <taxon>Selenomonas</taxon>
    </lineage>
</organism>
<dbReference type="OrthoDB" id="3255142at2"/>
<dbReference type="STRING" id="546271.Selsp_0373"/>
<evidence type="ECO:0000313" key="2">
    <source>
        <dbReference type="EMBL" id="EEX76499.1"/>
    </source>
</evidence>
<dbReference type="Pfam" id="PF12900">
    <property type="entry name" value="Pyridox_ox_2"/>
    <property type="match status" value="1"/>
</dbReference>
<dbReference type="HOGENOM" id="CLU_1419253_0_0_9"/>